<feature type="signal peptide" evidence="4">
    <location>
        <begin position="1"/>
        <end position="19"/>
    </location>
</feature>
<comment type="caution">
    <text evidence="5">The sequence shown here is derived from an EMBL/GenBank/DDBJ whole genome shotgun (WGS) entry which is preliminary data.</text>
</comment>
<dbReference type="AlphaFoldDB" id="A0A010Q8H9"/>
<evidence type="ECO:0000313" key="6">
    <source>
        <dbReference type="Proteomes" id="UP000020467"/>
    </source>
</evidence>
<dbReference type="SUPFAM" id="SSF51735">
    <property type="entry name" value="NAD(P)-binding Rossmann-fold domains"/>
    <property type="match status" value="1"/>
</dbReference>
<dbReference type="FunFam" id="3.40.50.720:FF:000374">
    <property type="entry name" value="3-oxoacyl-(Acyl-carrier-protein) reductase"/>
    <property type="match status" value="1"/>
</dbReference>
<dbReference type="eggNOG" id="KOG0725">
    <property type="taxonomic scope" value="Eukaryota"/>
</dbReference>
<dbReference type="OrthoDB" id="47007at2759"/>
<dbReference type="InterPro" id="IPR002347">
    <property type="entry name" value="SDR_fam"/>
</dbReference>
<organism evidence="5 6">
    <name type="scientific">Colletotrichum fioriniae PJ7</name>
    <dbReference type="NCBI Taxonomy" id="1445577"/>
    <lineage>
        <taxon>Eukaryota</taxon>
        <taxon>Fungi</taxon>
        <taxon>Dikarya</taxon>
        <taxon>Ascomycota</taxon>
        <taxon>Pezizomycotina</taxon>
        <taxon>Sordariomycetes</taxon>
        <taxon>Hypocreomycetidae</taxon>
        <taxon>Glomerellales</taxon>
        <taxon>Glomerellaceae</taxon>
        <taxon>Colletotrichum</taxon>
        <taxon>Colletotrichum acutatum species complex</taxon>
    </lineage>
</organism>
<dbReference type="PRINTS" id="PR00081">
    <property type="entry name" value="GDHRDH"/>
</dbReference>
<evidence type="ECO:0000256" key="2">
    <source>
        <dbReference type="ARBA" id="ARBA00022857"/>
    </source>
</evidence>
<dbReference type="HOGENOM" id="CLU_010194_1_3_1"/>
<feature type="chain" id="PRO_5001454708" evidence="4">
    <location>
        <begin position="20"/>
        <end position="356"/>
    </location>
</feature>
<dbReference type="PRINTS" id="PR00080">
    <property type="entry name" value="SDRFAMILY"/>
</dbReference>
<proteinExistence type="inferred from homology"/>
<dbReference type="Pfam" id="PF13561">
    <property type="entry name" value="adh_short_C2"/>
    <property type="match status" value="1"/>
</dbReference>
<name>A0A010Q8H9_9PEZI</name>
<dbReference type="KEGG" id="cfj:CFIO01_04656"/>
<sequence>MQFPTFAVLASIMVAGASAQATYETANYLSVCQQGTNLFCTGNTNVCQKGKTDTFDATATKANEDACKNRKRGDSCTQTLRSAKMASTQARSLHGKVAIVTGGSRGIGAAIAVELGKRGANVVITYVSENSVSVAQNVVNSVKALGNGAVAVAVRADMSSPDSPARIIEATVKAFGEHIDILVNNAGITSKLPVSEVTPANFQESIDVNLKGPFFMSQAVIPHLRRPGRIINITSVAARGGYASASLYLASKAGLEGLTRALAAELGPAGHTVNAVEPGVTETDMARDSGASEAHGEHVKMIVAMTPYENRMGKPEDVASVVAMLAEEQANWVTGQTISASGGFSMLNRRGSRLLV</sequence>
<dbReference type="Proteomes" id="UP000020467">
    <property type="component" value="Unassembled WGS sequence"/>
</dbReference>
<dbReference type="PANTHER" id="PTHR43639:SF1">
    <property type="entry name" value="SHORT-CHAIN DEHYDROGENASE_REDUCTASE FAMILY PROTEIN"/>
    <property type="match status" value="1"/>
</dbReference>
<accession>A0A010Q8H9</accession>
<protein>
    <submittedName>
        <fullName evidence="5">Short chain dehydrogenase</fullName>
    </submittedName>
</protein>
<dbReference type="InterPro" id="IPR036291">
    <property type="entry name" value="NAD(P)-bd_dom_sf"/>
</dbReference>
<dbReference type="Gene3D" id="3.40.50.720">
    <property type="entry name" value="NAD(P)-binding Rossmann-like Domain"/>
    <property type="match status" value="1"/>
</dbReference>
<keyword evidence="3" id="KW-0560">Oxidoreductase</keyword>
<gene>
    <name evidence="5" type="ORF">CFIO01_04656</name>
</gene>
<keyword evidence="4" id="KW-0732">Signal</keyword>
<reference evidence="5 6" key="1">
    <citation type="submission" date="2014-02" db="EMBL/GenBank/DDBJ databases">
        <title>The genome sequence of Colletotrichum fioriniae PJ7.</title>
        <authorList>
            <person name="Baroncelli R."/>
            <person name="Thon M.R."/>
        </authorList>
    </citation>
    <scope>NUCLEOTIDE SEQUENCE [LARGE SCALE GENOMIC DNA]</scope>
    <source>
        <strain evidence="5 6">PJ7</strain>
    </source>
</reference>
<dbReference type="STRING" id="1445577.A0A010Q8H9"/>
<comment type="similarity">
    <text evidence="1">Belongs to the short-chain dehydrogenases/reductases (SDR) family.</text>
</comment>
<evidence type="ECO:0000313" key="5">
    <source>
        <dbReference type="EMBL" id="EXF72950.1"/>
    </source>
</evidence>
<evidence type="ECO:0000256" key="1">
    <source>
        <dbReference type="ARBA" id="ARBA00006484"/>
    </source>
</evidence>
<evidence type="ECO:0000256" key="3">
    <source>
        <dbReference type="ARBA" id="ARBA00023002"/>
    </source>
</evidence>
<keyword evidence="6" id="KW-1185">Reference proteome</keyword>
<dbReference type="PANTHER" id="PTHR43639">
    <property type="entry name" value="OXIDOREDUCTASE, SHORT-CHAIN DEHYDROGENASE/REDUCTASE FAMILY (AFU_ORTHOLOGUE AFUA_5G02870)"/>
    <property type="match status" value="1"/>
</dbReference>
<dbReference type="EMBL" id="JARH01001094">
    <property type="protein sequence ID" value="EXF72950.1"/>
    <property type="molecule type" value="Genomic_DNA"/>
</dbReference>
<evidence type="ECO:0000256" key="4">
    <source>
        <dbReference type="SAM" id="SignalP"/>
    </source>
</evidence>
<keyword evidence="2" id="KW-0521">NADP</keyword>
<dbReference type="GO" id="GO:0016491">
    <property type="term" value="F:oxidoreductase activity"/>
    <property type="evidence" value="ECO:0007669"/>
    <property type="project" value="UniProtKB-KW"/>
</dbReference>